<reference evidence="4" key="1">
    <citation type="journal article" date="2019" name="Int. J. Syst. Evol. Microbiol.">
        <title>The Global Catalogue of Microorganisms (GCM) 10K type strain sequencing project: providing services to taxonomists for standard genome sequencing and annotation.</title>
        <authorList>
            <consortium name="The Broad Institute Genomics Platform"/>
            <consortium name="The Broad Institute Genome Sequencing Center for Infectious Disease"/>
            <person name="Wu L."/>
            <person name="Ma J."/>
        </authorList>
    </citation>
    <scope>NUCLEOTIDE SEQUENCE [LARGE SCALE GENOMIC DNA]</scope>
    <source>
        <strain evidence="4">KCTC 42107</strain>
    </source>
</reference>
<evidence type="ECO:0000256" key="1">
    <source>
        <dbReference type="SAM" id="SignalP"/>
    </source>
</evidence>
<dbReference type="PROSITE" id="PS51257">
    <property type="entry name" value="PROKAR_LIPOPROTEIN"/>
    <property type="match status" value="1"/>
</dbReference>
<organism evidence="3 4">
    <name type="scientific">Flavobacterium suzhouense</name>
    <dbReference type="NCBI Taxonomy" id="1529638"/>
    <lineage>
        <taxon>Bacteria</taxon>
        <taxon>Pseudomonadati</taxon>
        <taxon>Bacteroidota</taxon>
        <taxon>Flavobacteriia</taxon>
        <taxon>Flavobacteriales</taxon>
        <taxon>Flavobacteriaceae</taxon>
        <taxon>Flavobacterium</taxon>
    </lineage>
</organism>
<dbReference type="Pfam" id="PF10988">
    <property type="entry name" value="DUF2807"/>
    <property type="match status" value="1"/>
</dbReference>
<keyword evidence="4" id="KW-1185">Reference proteome</keyword>
<dbReference type="EMBL" id="JBHUMD010000005">
    <property type="protein sequence ID" value="MFD2601101.1"/>
    <property type="molecule type" value="Genomic_DNA"/>
</dbReference>
<evidence type="ECO:0000259" key="2">
    <source>
        <dbReference type="Pfam" id="PF10988"/>
    </source>
</evidence>
<feature type="domain" description="Putative auto-transporter adhesin head GIN" evidence="2">
    <location>
        <begin position="47"/>
        <end position="226"/>
    </location>
</feature>
<accession>A0ABW5NPT5</accession>
<dbReference type="InterPro" id="IPR021255">
    <property type="entry name" value="DUF2807"/>
</dbReference>
<dbReference type="Proteomes" id="UP001597480">
    <property type="component" value="Unassembled WGS sequence"/>
</dbReference>
<sequence length="242" mass="25056">MVKVIVHIAKAMVAIVVSLLFASCGFDIRTVDGDGNVVKKEIPVTGNFNSVSVEKDLEVILVQGSQPSVTLETDQNLVEHIKIEIKGHELKITSDANLDSDMKRITVVMPTIESLSTSSSAKITANGVIKGDSMSFSSSSGSSIDLTIDADKLECETSSGSHIGVSGKTNDLDAQTSSGGHINAKALKAENVEANASSGGSIIVDAVKHLSADASSGANIKYVTTPAKLKQNASSGGNVSQL</sequence>
<proteinExistence type="predicted"/>
<evidence type="ECO:0000313" key="3">
    <source>
        <dbReference type="EMBL" id="MFD2601101.1"/>
    </source>
</evidence>
<dbReference type="RefSeq" id="WP_379819728.1">
    <property type="nucleotide sequence ID" value="NZ_JBHUMD010000005.1"/>
</dbReference>
<feature type="chain" id="PRO_5047423563" evidence="1">
    <location>
        <begin position="23"/>
        <end position="242"/>
    </location>
</feature>
<keyword evidence="1" id="KW-0732">Signal</keyword>
<name>A0ABW5NPT5_9FLAO</name>
<comment type="caution">
    <text evidence="3">The sequence shown here is derived from an EMBL/GenBank/DDBJ whole genome shotgun (WGS) entry which is preliminary data.</text>
</comment>
<protein>
    <submittedName>
        <fullName evidence="3">Head GIN domain-containing protein</fullName>
    </submittedName>
</protein>
<gene>
    <name evidence="3" type="ORF">ACFSR3_03455</name>
</gene>
<dbReference type="Gene3D" id="2.160.20.120">
    <property type="match status" value="1"/>
</dbReference>
<feature type="signal peptide" evidence="1">
    <location>
        <begin position="1"/>
        <end position="22"/>
    </location>
</feature>
<evidence type="ECO:0000313" key="4">
    <source>
        <dbReference type="Proteomes" id="UP001597480"/>
    </source>
</evidence>